<reference evidence="6 8" key="1">
    <citation type="submission" date="2015-10" db="EMBL/GenBank/DDBJ databases">
        <title>The cercosporin biosynthetic gene cluster was horizontally transferred to several fungal lineages and shown to be expanded in Cercospora beticola based on microsynteny with recipient genomes.</title>
        <authorList>
            <person name="De Jonge R."/>
            <person name="Ebert M.K."/>
            <person name="Suttle J.C."/>
            <person name="Jurick Ii W.M."/>
            <person name="Secor G.A."/>
            <person name="Thomma B.P."/>
            <person name="Van De Peer Y."/>
            <person name="Bolton M.D."/>
        </authorList>
    </citation>
    <scope>NUCLEOTIDE SEQUENCE [LARGE SCALE GENOMIC DNA]</scope>
    <source>
        <strain evidence="6 8">09-40</strain>
    </source>
</reference>
<dbReference type="GO" id="GO:0072542">
    <property type="term" value="F:protein phosphatase activator activity"/>
    <property type="evidence" value="ECO:0007669"/>
    <property type="project" value="TreeGrafter"/>
</dbReference>
<dbReference type="InterPro" id="IPR055236">
    <property type="entry name" value="EVH1_PP4R3"/>
</dbReference>
<gene>
    <name evidence="6" type="ORF">CB0940_08832</name>
    <name evidence="7" type="ORF">RHO25_010072</name>
</gene>
<dbReference type="SUPFAM" id="SSF50729">
    <property type="entry name" value="PH domain-like"/>
    <property type="match status" value="1"/>
</dbReference>
<dbReference type="GO" id="GO:0005654">
    <property type="term" value="C:nucleoplasm"/>
    <property type="evidence" value="ECO:0007669"/>
    <property type="project" value="TreeGrafter"/>
</dbReference>
<proteinExistence type="predicted"/>
<dbReference type="Pfam" id="PF04802">
    <property type="entry name" value="PP4R3"/>
    <property type="match status" value="1"/>
</dbReference>
<dbReference type="InterPro" id="IPR006887">
    <property type="entry name" value="P4R3-like_central_dom"/>
</dbReference>
<dbReference type="InterPro" id="IPR016024">
    <property type="entry name" value="ARM-type_fold"/>
</dbReference>
<feature type="compositionally biased region" description="Low complexity" evidence="3">
    <location>
        <begin position="789"/>
        <end position="804"/>
    </location>
</feature>
<dbReference type="GO" id="GO:0030289">
    <property type="term" value="C:protein phosphatase 4 complex"/>
    <property type="evidence" value="ECO:0007669"/>
    <property type="project" value="TreeGrafter"/>
</dbReference>
<keyword evidence="9" id="KW-1185">Reference proteome</keyword>
<dbReference type="EMBL" id="CP134189">
    <property type="protein sequence ID" value="WPB05420.1"/>
    <property type="molecule type" value="Genomic_DNA"/>
</dbReference>
<evidence type="ECO:0000313" key="7">
    <source>
        <dbReference type="EMBL" id="WPB05420.1"/>
    </source>
</evidence>
<feature type="region of interest" description="Disordered" evidence="3">
    <location>
        <begin position="666"/>
        <end position="688"/>
    </location>
</feature>
<feature type="compositionally biased region" description="Basic and acidic residues" evidence="3">
    <location>
        <begin position="806"/>
        <end position="817"/>
    </location>
</feature>
<evidence type="ECO:0000256" key="1">
    <source>
        <dbReference type="ARBA" id="ARBA00004123"/>
    </source>
</evidence>
<reference evidence="7 9" key="2">
    <citation type="submission" date="2023-09" db="EMBL/GenBank/DDBJ databases">
        <title>Complete-Gapless Cercospora beticola genome.</title>
        <authorList>
            <person name="Wyatt N.A."/>
            <person name="Spanner R.E."/>
            <person name="Bolton M.D."/>
        </authorList>
    </citation>
    <scope>NUCLEOTIDE SEQUENCE [LARGE SCALE GENOMIC DNA]</scope>
    <source>
        <strain evidence="7">Cb09-40</strain>
    </source>
</reference>
<dbReference type="SUPFAM" id="SSF48371">
    <property type="entry name" value="ARM repeat"/>
    <property type="match status" value="1"/>
</dbReference>
<accession>A0A2G5HRB2</accession>
<dbReference type="PANTHER" id="PTHR23318:SF0">
    <property type="entry name" value="SERINE_THREONINE-PROTEIN PHOSPHATASE 4 REGULATORY SUBUNIT 3"/>
    <property type="match status" value="1"/>
</dbReference>
<keyword evidence="2" id="KW-0539">Nucleus</keyword>
<dbReference type="Pfam" id="PF22972">
    <property type="entry name" value="EVH1_PP4R3"/>
    <property type="match status" value="1"/>
</dbReference>
<evidence type="ECO:0000313" key="9">
    <source>
        <dbReference type="Proteomes" id="UP001302367"/>
    </source>
</evidence>
<evidence type="ECO:0000256" key="2">
    <source>
        <dbReference type="ARBA" id="ARBA00023242"/>
    </source>
</evidence>
<comment type="subcellular location">
    <subcellularLocation>
        <location evidence="1">Nucleus</location>
    </subcellularLocation>
</comment>
<dbReference type="OrthoDB" id="27483at2759"/>
<evidence type="ECO:0000313" key="6">
    <source>
        <dbReference type="EMBL" id="PIA95084.1"/>
    </source>
</evidence>
<evidence type="ECO:0000256" key="3">
    <source>
        <dbReference type="SAM" id="MobiDB-lite"/>
    </source>
</evidence>
<evidence type="ECO:0000259" key="5">
    <source>
        <dbReference type="Pfam" id="PF22972"/>
    </source>
</evidence>
<organism evidence="6 8">
    <name type="scientific">Cercospora beticola</name>
    <name type="common">Sugarbeet leaf spot fungus</name>
    <dbReference type="NCBI Taxonomy" id="122368"/>
    <lineage>
        <taxon>Eukaryota</taxon>
        <taxon>Fungi</taxon>
        <taxon>Dikarya</taxon>
        <taxon>Ascomycota</taxon>
        <taxon>Pezizomycotina</taxon>
        <taxon>Dothideomycetes</taxon>
        <taxon>Dothideomycetidae</taxon>
        <taxon>Mycosphaerellales</taxon>
        <taxon>Mycosphaerellaceae</taxon>
        <taxon>Cercospora</taxon>
    </lineage>
</organism>
<evidence type="ECO:0000259" key="4">
    <source>
        <dbReference type="Pfam" id="PF04802"/>
    </source>
</evidence>
<protein>
    <submittedName>
        <fullName evidence="6">Hypotheticalsprotein</fullName>
    </submittedName>
</protein>
<feature type="compositionally biased region" description="Acidic residues" evidence="3">
    <location>
        <begin position="766"/>
        <end position="775"/>
    </location>
</feature>
<dbReference type="PANTHER" id="PTHR23318">
    <property type="entry name" value="ATP SYNTHASE GAMMA-RELATED"/>
    <property type="match status" value="1"/>
</dbReference>
<dbReference type="AlphaFoldDB" id="A0A2G5HRB2"/>
<dbReference type="InterPro" id="IPR011993">
    <property type="entry name" value="PH-like_dom_sf"/>
</dbReference>
<evidence type="ECO:0000313" key="8">
    <source>
        <dbReference type="Proteomes" id="UP000230605"/>
    </source>
</evidence>
<feature type="domain" description="PP4R3 EVH1-like" evidence="5">
    <location>
        <begin position="14"/>
        <end position="118"/>
    </location>
</feature>
<dbReference type="EMBL" id="LKMD01000104">
    <property type="protein sequence ID" value="PIA95084.1"/>
    <property type="molecule type" value="Genomic_DNA"/>
</dbReference>
<feature type="compositionally biased region" description="Low complexity" evidence="3">
    <location>
        <begin position="747"/>
        <end position="757"/>
    </location>
</feature>
<dbReference type="GO" id="GO:0006974">
    <property type="term" value="P:DNA damage response"/>
    <property type="evidence" value="ECO:0007669"/>
    <property type="project" value="TreeGrafter"/>
</dbReference>
<dbReference type="Proteomes" id="UP000230605">
    <property type="component" value="Chromosome 6"/>
</dbReference>
<dbReference type="Gene3D" id="2.30.29.30">
    <property type="entry name" value="Pleckstrin-homology domain (PH domain)/Phosphotyrosine-binding domain (PTB)"/>
    <property type="match status" value="1"/>
</dbReference>
<name>A0A2G5HRB2_CERBT</name>
<sequence>MAALAPANNNNADRKRVKVYELKNNDWYDRGTGFCEGKLVSPAGAQNEELDARVVVTSEEEPERVLLETRIAKDDGYQKQQETLIVWTESNGVDMALSFQEAEGCAHIWQFVSEIQGRLAPEDGLSDDLLGPEHAVSLPEPQIGKLEEVVDAIRQQANTPGGRDALSKYIMSPEQMYILKLAPVLKELEEKHEINELHRLCTIMKHIILLNDTSIIEFIVTDQAIMGVVGALEYDPDFPSHRANHRQFLSDKSKFKEVVKFENMDVTRKIHYTYRLLYLKDVVLARILDDPTFSVLNSLIFFHQVDIIGHIQANAPFLKELFEIFTDKEEPERKKQACLFIQTCCAVSKSIQAPARAQLYGNFLHHGLFNMITYALRHQDSAVRVAGTDILVSLIDHDSHVVRNHIIKAIQEKTTPLTDILIELLLVETDLGVKSQMADAIKILLDPTSASAGMEAMNRAGNSEMMAKRGGPGDHPGHRFSPQANQFIQNFYEDGAKRLFKPLKDLEGRPSMRDLTVQETSLYTHLVEILSFFVRQHAYQSKLFILSENLHSRIAQLLECPQKHMKLIALKWFRTCIGLQDEFHNRQLTNNKLFEPILNIVYETMPRDNLLNSCCLELFEYIKREGIKQIIYHLVETYRERLIGITYVNTFQAIVHKFEQYQNPYVPEREGDTSFTTEPDTPDALRGRMTNGRQVFSGLKEDADEDAYFNADDELDGEFGDDDDGDLLSHATMAKLDAVMSNGHIDTTSANNTNNASPMKALVNYPDDDDDEEMDLQASSPDVLKGQKSSSSTNASEANTSTDSPDGQRGRSREPRAVSDSPPESVAMKRRRAEVDDDDELGKMMGGGKRRNSSASLNSAKGSLAAVQIDEKRDGAPVGSSLSIATDKDVDPEDLALASPKDQSANPAEPGHTPGPKLRRKGSLRVRNEGATNIGRYAIKPVGTSNGGSEDGGEKKSNGGSGG</sequence>
<feature type="domain" description="Serine/threonine-protein phosphatase 4 regulatory subunit 3-like central" evidence="4">
    <location>
        <begin position="148"/>
        <end position="660"/>
    </location>
</feature>
<dbReference type="InterPro" id="IPR051137">
    <property type="entry name" value="PP4R3-like"/>
</dbReference>
<dbReference type="Proteomes" id="UP001302367">
    <property type="component" value="Chromosome 6"/>
</dbReference>
<feature type="region of interest" description="Disordered" evidence="3">
    <location>
        <begin position="747"/>
        <end position="963"/>
    </location>
</feature>